<dbReference type="InterPro" id="IPR017871">
    <property type="entry name" value="ABC_transporter-like_CS"/>
</dbReference>
<keyword evidence="5 11" id="KW-0812">Transmembrane</keyword>
<dbReference type="GO" id="GO:0008559">
    <property type="term" value="F:ABC-type xenobiotic transporter activity"/>
    <property type="evidence" value="ECO:0007669"/>
    <property type="project" value="UniProtKB-EC"/>
</dbReference>
<feature type="transmembrane region" description="Helical" evidence="11">
    <location>
        <begin position="823"/>
        <end position="843"/>
    </location>
</feature>
<gene>
    <name evidence="14" type="ORF">IZO911_LOCUS19456</name>
</gene>
<dbReference type="Proteomes" id="UP000663860">
    <property type="component" value="Unassembled WGS sequence"/>
</dbReference>
<keyword evidence="7" id="KW-0547">Nucleotide-binding</keyword>
<feature type="transmembrane region" description="Helical" evidence="11">
    <location>
        <begin position="780"/>
        <end position="803"/>
    </location>
</feature>
<evidence type="ECO:0000256" key="1">
    <source>
        <dbReference type="ARBA" id="ARBA00004141"/>
    </source>
</evidence>
<feature type="domain" description="ABC transporter" evidence="12">
    <location>
        <begin position="1106"/>
        <end position="1345"/>
    </location>
</feature>
<dbReference type="Gene3D" id="1.20.1560.10">
    <property type="entry name" value="ABC transporter type 1, transmembrane domain"/>
    <property type="match status" value="1"/>
</dbReference>
<dbReference type="InterPro" id="IPR003439">
    <property type="entry name" value="ABC_transporter-like_ATP-bd"/>
</dbReference>
<dbReference type="SMART" id="SM00382">
    <property type="entry name" value="AAA"/>
    <property type="match status" value="2"/>
</dbReference>
<dbReference type="FunFam" id="3.40.50.300:FF:000302">
    <property type="entry name" value="ATP-binding cassette subfamily B member 5"/>
    <property type="match status" value="1"/>
</dbReference>
<evidence type="ECO:0000259" key="12">
    <source>
        <dbReference type="PROSITE" id="PS50893"/>
    </source>
</evidence>
<name>A0A814J8E4_9BILA</name>
<dbReference type="GO" id="GO:0005743">
    <property type="term" value="C:mitochondrial inner membrane"/>
    <property type="evidence" value="ECO:0007669"/>
    <property type="project" value="TreeGrafter"/>
</dbReference>
<dbReference type="GO" id="GO:0090374">
    <property type="term" value="P:oligopeptide export from mitochondrion"/>
    <property type="evidence" value="ECO:0007669"/>
    <property type="project" value="TreeGrafter"/>
</dbReference>
<dbReference type="InterPro" id="IPR039421">
    <property type="entry name" value="Type_1_exporter"/>
</dbReference>
<sequence length="1345" mass="152484">MLTMNDQHDLEIMKDNQYVIDVESNDNIDVKVINQNEEEKANFWTRFRIKRRDKIPVELVSIRSLFRYATCTELICIIFGIIASIIYGLCLPFCVLIFGDITDSFTDRASNLCSLNFTSLAHTYCPSGVKLTSTNFYSTTRLCNFTGANLTNINYDFNSQTTKQIILLIIIGCVNFISGYIRVTLFEIFAEKQIQTIRKILFKSILKKDIHFFDTHKTGELSLCLTDNINKIRDGLSDNLGSSIELITTFISCIIIGFVRGWKLALVIFSLTPVIFLAITILFKFVTKMTVIELKAYGKAGIVAEDVISSIHTVISYNGQEKEIERYERYLDDAKKCAVKKGVTSGITAGITNFLVYAIYVLGFWYGTKLIWEENYTIGEVFTVFMCINFGIFSLGQVSPYFQTFYEARVSAFMLWKIICEPSTINNDNEKGLIKEDLIGNIKFSNINFYYPSRIDTPILKNLSFDIQSGQTIALVGSSGSGKSTCIQLLQRFYDPQSGSIFLDEKPLNEYNINWLRQNIGVVSQEPILFQTTIRENILFGLNSATNEQIEQAAKMANAHCFIMKLPDKYETIIGERGSALSGGQKQRIAIARALLRNPKILLLDEATSALDRESEKLVQEALDRAAQGRTTIIIAHRLSTIRNANKIIVMQKGEIVEEGDHNSLMNIRGTYYNLVMQQNLKDSQEDIEEEEEEDEFIVEGENTNKIDSSSKVEDNLIESRPRLFTVNSVATSILSNIYGRLNSRYENITNEKNFTEINNEKDKAQNITLEILKMNKPEWMLILIGCIMACLSGALEPIFCIIQTKLATVFQECDKDYQKKQIYICISVYAGIGIMILIFQSIQGYMFAESGESLTKRLRSKTFRAILSQEISYFEQPKHSTGILCTRLSSEASAVQDASGTRFGLLWQHSIAVGVGILISFAYCWQLALVGICFVPFILFGNIIKIRSSIKFTRNNKEILEKPGKLAMETIQNIRTVMQLTKENHFYDEYSQTIDTIYRLSYKQSHKLAILFPVTTCAFYFGVAVFVYLSTYLVDQGTSTFQQIFIVMNCIMFTSRISGRVLTSLPDYGKAIEAARNIFELLNRKQEIDNQSKDGEEITNFTGEIEFDGVYFAYPNRMKSIILRNFKLNIKSGQKIALVGTSGCGKSTTIQLLQRFYDANFGRILIDSKDIRDLNLQWYRSQIGIVSQEPTLFDMSIRENISYGDNNRKDIPLEEIIQVAKTANIHDFIQSLPQGYETNCGTKGTQLSGGQKQRIAIARALLRNPKFLLLDEATSALDSESEKIVQEALDNAIQNRTSIIIAHRLSTIQNADLICVLHRGKIVESGTHEQLIALNGLYYQMVQH</sequence>
<dbReference type="EMBL" id="CAJNOE010000194">
    <property type="protein sequence ID" value="CAF1034766.1"/>
    <property type="molecule type" value="Genomic_DNA"/>
</dbReference>
<dbReference type="GO" id="GO:0005524">
    <property type="term" value="F:ATP binding"/>
    <property type="evidence" value="ECO:0007669"/>
    <property type="project" value="UniProtKB-KW"/>
</dbReference>
<organism evidence="14 15">
    <name type="scientific">Adineta steineri</name>
    <dbReference type="NCBI Taxonomy" id="433720"/>
    <lineage>
        <taxon>Eukaryota</taxon>
        <taxon>Metazoa</taxon>
        <taxon>Spiralia</taxon>
        <taxon>Gnathifera</taxon>
        <taxon>Rotifera</taxon>
        <taxon>Eurotatoria</taxon>
        <taxon>Bdelloidea</taxon>
        <taxon>Adinetida</taxon>
        <taxon>Adinetidae</taxon>
        <taxon>Adineta</taxon>
    </lineage>
</organism>
<evidence type="ECO:0000256" key="7">
    <source>
        <dbReference type="ARBA" id="ARBA00022741"/>
    </source>
</evidence>
<feature type="transmembrane region" description="Helical" evidence="11">
    <location>
        <begin position="74"/>
        <end position="98"/>
    </location>
</feature>
<keyword evidence="8" id="KW-0067">ATP-binding</keyword>
<keyword evidence="9 11" id="KW-1133">Transmembrane helix</keyword>
<keyword evidence="6" id="KW-0677">Repeat</keyword>
<keyword evidence="10 11" id="KW-0472">Membrane</keyword>
<evidence type="ECO:0000256" key="4">
    <source>
        <dbReference type="ARBA" id="ARBA00022448"/>
    </source>
</evidence>
<dbReference type="FunFam" id="3.40.50.300:FF:000205">
    <property type="entry name" value="ABC transporter B family member 4"/>
    <property type="match status" value="1"/>
</dbReference>
<feature type="transmembrane region" description="Helical" evidence="11">
    <location>
        <begin position="912"/>
        <end position="945"/>
    </location>
</feature>
<evidence type="ECO:0000256" key="2">
    <source>
        <dbReference type="ARBA" id="ARBA00007577"/>
    </source>
</evidence>
<comment type="subcellular location">
    <subcellularLocation>
        <location evidence="1">Membrane</location>
        <topology evidence="1">Multi-pass membrane protein</topology>
    </subcellularLocation>
</comment>
<dbReference type="EC" id="7.6.2.2" evidence="3"/>
<dbReference type="CDD" id="cd03249">
    <property type="entry name" value="ABC_MTABC3_MDL1_MDL2"/>
    <property type="match status" value="2"/>
</dbReference>
<dbReference type="PROSITE" id="PS00211">
    <property type="entry name" value="ABC_TRANSPORTER_1"/>
    <property type="match status" value="2"/>
</dbReference>
<evidence type="ECO:0000256" key="9">
    <source>
        <dbReference type="ARBA" id="ARBA00022989"/>
    </source>
</evidence>
<protein>
    <recommendedName>
        <fullName evidence="3">ABC-type xenobiotic transporter</fullName>
        <ecNumber evidence="3">7.6.2.2</ecNumber>
    </recommendedName>
</protein>
<dbReference type="PANTHER" id="PTHR43394:SF27">
    <property type="entry name" value="ATP-DEPENDENT TRANSLOCASE ABCB1-LIKE"/>
    <property type="match status" value="1"/>
</dbReference>
<dbReference type="PANTHER" id="PTHR43394">
    <property type="entry name" value="ATP-DEPENDENT PERMEASE MDL1, MITOCHONDRIAL"/>
    <property type="match status" value="1"/>
</dbReference>
<comment type="caution">
    <text evidence="14">The sequence shown here is derived from an EMBL/GenBank/DDBJ whole genome shotgun (WGS) entry which is preliminary data.</text>
</comment>
<dbReference type="InterPro" id="IPR003593">
    <property type="entry name" value="AAA+_ATPase"/>
</dbReference>
<dbReference type="GO" id="GO:0015421">
    <property type="term" value="F:ABC-type oligopeptide transporter activity"/>
    <property type="evidence" value="ECO:0007669"/>
    <property type="project" value="TreeGrafter"/>
</dbReference>
<evidence type="ECO:0000256" key="6">
    <source>
        <dbReference type="ARBA" id="ARBA00022737"/>
    </source>
</evidence>
<evidence type="ECO:0000256" key="3">
    <source>
        <dbReference type="ARBA" id="ARBA00012191"/>
    </source>
</evidence>
<evidence type="ECO:0000256" key="8">
    <source>
        <dbReference type="ARBA" id="ARBA00022840"/>
    </source>
</evidence>
<feature type="domain" description="ABC transmembrane type-1" evidence="13">
    <location>
        <begin position="784"/>
        <end position="1071"/>
    </location>
</feature>
<evidence type="ECO:0000313" key="14">
    <source>
        <dbReference type="EMBL" id="CAF1034766.1"/>
    </source>
</evidence>
<proteinExistence type="inferred from homology"/>
<dbReference type="Pfam" id="PF00664">
    <property type="entry name" value="ABC_membrane"/>
    <property type="match status" value="2"/>
</dbReference>
<feature type="domain" description="ABC transmembrane type-1" evidence="13">
    <location>
        <begin position="78"/>
        <end position="407"/>
    </location>
</feature>
<evidence type="ECO:0000313" key="15">
    <source>
        <dbReference type="Proteomes" id="UP000663860"/>
    </source>
</evidence>
<comment type="similarity">
    <text evidence="2">Belongs to the ABC transporter superfamily. ABCB family. Multidrug resistance exporter (TC 3.A.1.201) subfamily.</text>
</comment>
<dbReference type="InterPro" id="IPR036640">
    <property type="entry name" value="ABC1_TM_sf"/>
</dbReference>
<reference evidence="14" key="1">
    <citation type="submission" date="2021-02" db="EMBL/GenBank/DDBJ databases">
        <authorList>
            <person name="Nowell W R."/>
        </authorList>
    </citation>
    <scope>NUCLEOTIDE SEQUENCE</scope>
</reference>
<evidence type="ECO:0000256" key="10">
    <source>
        <dbReference type="ARBA" id="ARBA00023136"/>
    </source>
</evidence>
<dbReference type="CDD" id="cd18577">
    <property type="entry name" value="ABC_6TM_Pgp_ABCB1_D1_like"/>
    <property type="match status" value="1"/>
</dbReference>
<feature type="transmembrane region" description="Helical" evidence="11">
    <location>
        <begin position="343"/>
        <end position="366"/>
    </location>
</feature>
<dbReference type="CDD" id="cd18578">
    <property type="entry name" value="ABC_6TM_Pgp_ABCB1_D2_like"/>
    <property type="match status" value="1"/>
</dbReference>
<keyword evidence="4" id="KW-0813">Transport</keyword>
<evidence type="ECO:0000259" key="13">
    <source>
        <dbReference type="PROSITE" id="PS50929"/>
    </source>
</evidence>
<feature type="transmembrane region" description="Helical" evidence="11">
    <location>
        <begin position="265"/>
        <end position="286"/>
    </location>
</feature>
<dbReference type="PROSITE" id="PS50929">
    <property type="entry name" value="ABC_TM1F"/>
    <property type="match status" value="2"/>
</dbReference>
<dbReference type="SUPFAM" id="SSF90123">
    <property type="entry name" value="ABC transporter transmembrane region"/>
    <property type="match status" value="2"/>
</dbReference>
<accession>A0A814J8E4</accession>
<feature type="transmembrane region" description="Helical" evidence="11">
    <location>
        <begin position="165"/>
        <end position="190"/>
    </location>
</feature>
<dbReference type="Pfam" id="PF00005">
    <property type="entry name" value="ABC_tran"/>
    <property type="match status" value="2"/>
</dbReference>
<feature type="domain" description="ABC transporter" evidence="12">
    <location>
        <begin position="442"/>
        <end position="678"/>
    </location>
</feature>
<dbReference type="InterPro" id="IPR027417">
    <property type="entry name" value="P-loop_NTPase"/>
</dbReference>
<dbReference type="FunFam" id="1.20.1560.10:FF:000018">
    <property type="entry name" value="ATP-binding cassette subfamily B member 11"/>
    <property type="match status" value="1"/>
</dbReference>
<dbReference type="GO" id="GO:0016887">
    <property type="term" value="F:ATP hydrolysis activity"/>
    <property type="evidence" value="ECO:0007669"/>
    <property type="project" value="InterPro"/>
</dbReference>
<dbReference type="Gene3D" id="3.40.50.300">
    <property type="entry name" value="P-loop containing nucleotide triphosphate hydrolases"/>
    <property type="match status" value="2"/>
</dbReference>
<dbReference type="InterPro" id="IPR011527">
    <property type="entry name" value="ABC1_TM_dom"/>
</dbReference>
<evidence type="ECO:0000256" key="11">
    <source>
        <dbReference type="SAM" id="Phobius"/>
    </source>
</evidence>
<dbReference type="PROSITE" id="PS50893">
    <property type="entry name" value="ABC_TRANSPORTER_2"/>
    <property type="match status" value="2"/>
</dbReference>
<feature type="transmembrane region" description="Helical" evidence="11">
    <location>
        <begin position="1009"/>
        <end position="1030"/>
    </location>
</feature>
<dbReference type="SUPFAM" id="SSF52540">
    <property type="entry name" value="P-loop containing nucleoside triphosphate hydrolases"/>
    <property type="match status" value="2"/>
</dbReference>
<feature type="transmembrane region" description="Helical" evidence="11">
    <location>
        <begin position="240"/>
        <end position="259"/>
    </location>
</feature>
<dbReference type="FunFam" id="1.20.1560.10:FF:000009">
    <property type="entry name" value="ABC transporter B family member 1"/>
    <property type="match status" value="1"/>
</dbReference>
<evidence type="ECO:0000256" key="5">
    <source>
        <dbReference type="ARBA" id="ARBA00022692"/>
    </source>
</evidence>